<dbReference type="NCBIfam" id="TIGR01371">
    <property type="entry name" value="met_syn_B12ind"/>
    <property type="match status" value="1"/>
</dbReference>
<feature type="binding site" evidence="13">
    <location>
        <position position="683"/>
    </location>
    <ligand>
        <name>Zn(2+)</name>
        <dbReference type="ChEBI" id="CHEBI:29105"/>
        <label>1</label>
        <note>catalytic</note>
    </ligand>
</feature>
<feature type="binding site" evidence="12">
    <location>
        <position position="617"/>
    </location>
    <ligand>
        <name>L-methionine</name>
        <dbReference type="ChEBI" id="CHEBI:57844"/>
    </ligand>
</feature>
<dbReference type="AlphaFoldDB" id="A0A0B5CZV1"/>
<feature type="binding site" evidence="13">
    <location>
        <position position="661"/>
    </location>
    <ligand>
        <name>Zn(2+)</name>
        <dbReference type="ChEBI" id="CHEBI:29105"/>
        <label>1</label>
        <note>catalytic</note>
    </ligand>
</feature>
<dbReference type="PIRSF" id="PIRSF000382">
    <property type="entry name" value="MeTrfase_B12_ind"/>
    <property type="match status" value="1"/>
</dbReference>
<evidence type="ECO:0000256" key="14">
    <source>
        <dbReference type="PIRSR" id="PIRSR000382-3"/>
    </source>
</evidence>
<evidence type="ECO:0000256" key="8">
    <source>
        <dbReference type="ARBA" id="ARBA00022723"/>
    </source>
</evidence>
<feature type="binding site" evidence="12">
    <location>
        <position position="24"/>
    </location>
    <ligand>
        <name>5-methyltetrahydropteroyltri-L-glutamate</name>
        <dbReference type="ChEBI" id="CHEBI:58207"/>
    </ligand>
</feature>
<dbReference type="KEGG" id="chm:B842_00105"/>
<evidence type="ECO:0000256" key="13">
    <source>
        <dbReference type="PIRSR" id="PIRSR000382-2"/>
    </source>
</evidence>
<dbReference type="SUPFAM" id="SSF51726">
    <property type="entry name" value="UROD/MetE-like"/>
    <property type="match status" value="2"/>
</dbReference>
<gene>
    <name evidence="17" type="ORF">B842_00105</name>
</gene>
<feature type="active site" description="Proton donor" evidence="14">
    <location>
        <position position="711"/>
    </location>
</feature>
<dbReference type="InterPro" id="IPR038071">
    <property type="entry name" value="UROD/MetE-like_sf"/>
</dbReference>
<dbReference type="InterPro" id="IPR002629">
    <property type="entry name" value="Met_Synth_C/arc"/>
</dbReference>
<dbReference type="UniPathway" id="UPA00051">
    <property type="reaction ID" value="UER00082"/>
</dbReference>
<feature type="binding site" evidence="12">
    <location>
        <position position="502"/>
    </location>
    <ligand>
        <name>L-methionine</name>
        <dbReference type="ChEBI" id="CHEBI:57844"/>
    </ligand>
</feature>
<dbReference type="EC" id="2.1.1.14" evidence="4"/>
<feature type="binding site" evidence="12">
    <location>
        <position position="579"/>
    </location>
    <ligand>
        <name>5-methyltetrahydropteroyltri-L-glutamate</name>
        <dbReference type="ChEBI" id="CHEBI:58207"/>
    </ligand>
</feature>
<evidence type="ECO:0000256" key="10">
    <source>
        <dbReference type="ARBA" id="ARBA00022833"/>
    </source>
</evidence>
<keyword evidence="10 13" id="KW-0862">Zinc</keyword>
<dbReference type="HOGENOM" id="CLU_013175_0_0_11"/>
<keyword evidence="18" id="KW-1185">Reference proteome</keyword>
<evidence type="ECO:0000256" key="7">
    <source>
        <dbReference type="ARBA" id="ARBA00022679"/>
    </source>
</evidence>
<comment type="function">
    <text evidence="1">Catalyzes the transfer of a methyl group from 5-methyltetrahydrofolate to homocysteine resulting in methionine formation.</text>
</comment>
<feature type="binding site" evidence="13">
    <location>
        <position position="743"/>
    </location>
    <ligand>
        <name>Zn(2+)</name>
        <dbReference type="ChEBI" id="CHEBI:29105"/>
        <label>1</label>
        <note>catalytic</note>
    </ligand>
</feature>
<evidence type="ECO:0000256" key="3">
    <source>
        <dbReference type="ARBA" id="ARBA00009553"/>
    </source>
</evidence>
<evidence type="ECO:0000256" key="1">
    <source>
        <dbReference type="ARBA" id="ARBA00002777"/>
    </source>
</evidence>
<dbReference type="PANTHER" id="PTHR30519">
    <property type="entry name" value="5-METHYLTETRAHYDROPTEROYLTRIGLUTAMATE--HOMOCYSTEINE METHYLTRANSFERASE"/>
    <property type="match status" value="1"/>
</dbReference>
<evidence type="ECO:0000256" key="9">
    <source>
        <dbReference type="ARBA" id="ARBA00022737"/>
    </source>
</evidence>
<dbReference type="Pfam" id="PF08267">
    <property type="entry name" value="Meth_synt_1"/>
    <property type="match status" value="1"/>
</dbReference>
<feature type="domain" description="Cobalamin-independent methionine synthase MetE C-terminal/archaeal" evidence="15">
    <location>
        <begin position="444"/>
        <end position="763"/>
    </location>
</feature>
<feature type="binding site" evidence="12">
    <location>
        <begin position="533"/>
        <end position="534"/>
    </location>
    <ligand>
        <name>5-methyltetrahydropteroyltri-L-glutamate</name>
        <dbReference type="ChEBI" id="CHEBI:58207"/>
    </ligand>
</feature>
<feature type="binding site" evidence="12">
    <location>
        <begin position="449"/>
        <end position="451"/>
    </location>
    <ligand>
        <name>L-homocysteine</name>
        <dbReference type="ChEBI" id="CHEBI:58199"/>
    </ligand>
</feature>
<evidence type="ECO:0000256" key="4">
    <source>
        <dbReference type="ARBA" id="ARBA00012034"/>
    </source>
</evidence>
<feature type="binding site" evidence="12">
    <location>
        <position position="617"/>
    </location>
    <ligand>
        <name>L-homocysteine</name>
        <dbReference type="ChEBI" id="CHEBI:58199"/>
    </ligand>
</feature>
<accession>A0A0B5CZV1</accession>
<sequence>MSSTAFPTFTIEGYPRVGANRELKKALESFWAGRIDEETFISSAHSIRLENYARLRDLGLDQDYAIPADVALYDQVLETGVTVGLIGGDAAEVDLTEYFALARGTAERSPLEMTKWFDTNYHYLVPEVAEDTVITPRPQRILDIVAEAKEAGHTVRPFLVGPVTLLAKSKAAENAGEGFNPLSRLEDLTAAYAQVLAALKEAGVEWVQLAEPALVADLTIRSDADLAADAKATYEALLGSEDRPQVLITTPYGALRNGLDALVAAKPEALQVDLAPVTLANEEGYVERVAKAVAGTGITLAAGVIDGRNIWAADLRERLSVLEELKKGGVEKIAVTSSVSLQHVPHTVSVEKNLPVDVAGWLSFADEKIGEAQALATALEGGSVAAADAFARSDRAVRTRRESARTHNQAVQDRVAALPDGQVAREPEFEGRVEAQKVLNLPKLPTTTIGSFPQTTEIRKARADHRSGALTDEQYTDALKDEVKSVIELQERLGIDVLVHGEPERNDMVQYFAELLDGFVTTEHGWVQSYGSRCTRPSIVVGDVSRPKAMTVEWAKYAQSLSDKHVKGMLTGPVTILAWSFTRDDVPKSVSADQIGVALADEVADLEAAGINVIQIDEPALRELLPLREEDRPAYLDWAVRSFRLVSLDAKPTTQIHTHLCYSEFGQIIDAVAALDADVTSIEAARSRMELLGDLDESFHSEIGPGIWDIHSPRVPDVAELTELIKAALVNVPTERLWVNPDCGLKTRGYAETEASLRNMVLARDLVVESL</sequence>
<feature type="binding site" evidence="12">
    <location>
        <position position="120"/>
    </location>
    <ligand>
        <name>5-methyltetrahydropteroyltri-L-glutamate</name>
        <dbReference type="ChEBI" id="CHEBI:58207"/>
    </ligand>
</feature>
<comment type="cofactor">
    <cofactor evidence="13">
        <name>Zn(2+)</name>
        <dbReference type="ChEBI" id="CHEBI:29105"/>
    </cofactor>
    <text evidence="13">Binds 2 Zn(2+) ions per subunit.</text>
</comment>
<dbReference type="GO" id="GO:0009086">
    <property type="term" value="P:methionine biosynthetic process"/>
    <property type="evidence" value="ECO:0007669"/>
    <property type="project" value="UniProtKB-KW"/>
</dbReference>
<keyword evidence="11" id="KW-0486">Methionine biosynthesis</keyword>
<dbReference type="EMBL" id="CP005286">
    <property type="protein sequence ID" value="AJE31881.1"/>
    <property type="molecule type" value="Genomic_DNA"/>
</dbReference>
<reference evidence="17 18" key="1">
    <citation type="submission" date="2013-04" db="EMBL/GenBank/DDBJ databases">
        <title>Complete genome sequence of Corynebacterium humireducens DSM 45392(T), isolated from a wastewater-fed microbial fuel cell.</title>
        <authorList>
            <person name="Ruckert C."/>
            <person name="Albersmeier A."/>
            <person name="Kalinowski J."/>
        </authorList>
    </citation>
    <scope>NUCLEOTIDE SEQUENCE [LARGE SCALE GENOMIC DNA]</scope>
    <source>
        <strain evidence="18">MFC-5</strain>
    </source>
</reference>
<dbReference type="GO" id="GO:0032259">
    <property type="term" value="P:methylation"/>
    <property type="evidence" value="ECO:0007669"/>
    <property type="project" value="UniProtKB-KW"/>
</dbReference>
<dbReference type="GO" id="GO:0008270">
    <property type="term" value="F:zinc ion binding"/>
    <property type="evidence" value="ECO:0007669"/>
    <property type="project" value="InterPro"/>
</dbReference>
<dbReference type="Pfam" id="PF01717">
    <property type="entry name" value="Meth_synt_2"/>
    <property type="match status" value="1"/>
</dbReference>
<proteinExistence type="inferred from homology"/>
<name>A0A0B5CZV1_9CORY</name>
<dbReference type="GO" id="GO:0003871">
    <property type="term" value="F:5-methyltetrahydropteroyltriglutamate-homocysteine S-methyltransferase activity"/>
    <property type="evidence" value="ECO:0007669"/>
    <property type="project" value="UniProtKB-EC"/>
</dbReference>
<comment type="pathway">
    <text evidence="2">Amino-acid biosynthesis; L-methionine biosynthesis via de novo pathway; L-methionine from L-homocysteine (MetE route): step 1/1.</text>
</comment>
<evidence type="ECO:0000256" key="12">
    <source>
        <dbReference type="PIRSR" id="PIRSR000382-1"/>
    </source>
</evidence>
<dbReference type="Gene3D" id="3.20.20.210">
    <property type="match status" value="2"/>
</dbReference>
<feature type="domain" description="Cobalamin-independent methionine synthase MetE N-terminal" evidence="16">
    <location>
        <begin position="10"/>
        <end position="327"/>
    </location>
</feature>
<evidence type="ECO:0000256" key="6">
    <source>
        <dbReference type="ARBA" id="ARBA00022605"/>
    </source>
</evidence>
<protein>
    <recommendedName>
        <fullName evidence="4">5-methyltetrahydropteroyltriglutamate--homocysteine S-methyltransferase</fullName>
        <ecNumber evidence="4">2.1.1.14</ecNumber>
    </recommendedName>
</protein>
<evidence type="ECO:0000259" key="16">
    <source>
        <dbReference type="Pfam" id="PF08267"/>
    </source>
</evidence>
<keyword evidence="5 17" id="KW-0489">Methyltransferase</keyword>
<feature type="binding site" evidence="13">
    <location>
        <position position="659"/>
    </location>
    <ligand>
        <name>Zn(2+)</name>
        <dbReference type="ChEBI" id="CHEBI:29105"/>
        <label>1</label>
        <note>catalytic</note>
    </ligand>
</feature>
<organism evidence="17 18">
    <name type="scientific">Corynebacterium humireducens NBRC 106098 = DSM 45392</name>
    <dbReference type="NCBI Taxonomy" id="1223515"/>
    <lineage>
        <taxon>Bacteria</taxon>
        <taxon>Bacillati</taxon>
        <taxon>Actinomycetota</taxon>
        <taxon>Actinomycetes</taxon>
        <taxon>Mycobacteriales</taxon>
        <taxon>Corynebacteriaceae</taxon>
        <taxon>Corynebacterium</taxon>
    </lineage>
</organism>
<evidence type="ECO:0000256" key="11">
    <source>
        <dbReference type="ARBA" id="ARBA00023167"/>
    </source>
</evidence>
<dbReference type="NCBIfam" id="NF003556">
    <property type="entry name" value="PRK05222.1"/>
    <property type="match status" value="1"/>
</dbReference>
<dbReference type="CDD" id="cd03311">
    <property type="entry name" value="CIMS_C_terminal_like"/>
    <property type="match status" value="1"/>
</dbReference>
<keyword evidence="7 17" id="KW-0808">Transferase</keyword>
<keyword evidence="9" id="KW-0677">Repeat</keyword>
<evidence type="ECO:0000259" key="15">
    <source>
        <dbReference type="Pfam" id="PF01717"/>
    </source>
</evidence>
<feature type="binding site" evidence="12">
    <location>
        <begin position="449"/>
        <end position="451"/>
    </location>
    <ligand>
        <name>L-methionine</name>
        <dbReference type="ChEBI" id="CHEBI:57844"/>
    </ligand>
</feature>
<dbReference type="Proteomes" id="UP000031524">
    <property type="component" value="Chromosome"/>
</dbReference>
<dbReference type="InterPro" id="IPR006276">
    <property type="entry name" value="Cobalamin-indep_Met_synthase"/>
</dbReference>
<dbReference type="STRING" id="1223515.B842_00105"/>
<keyword evidence="8 13" id="KW-0479">Metal-binding</keyword>
<keyword evidence="6" id="KW-0028">Amino-acid biosynthesis</keyword>
<dbReference type="RefSeq" id="WP_040084487.1">
    <property type="nucleotide sequence ID" value="NZ_BCSU01000015.1"/>
</dbReference>
<comment type="similarity">
    <text evidence="3">Belongs to the vitamin-B12 independent methionine synthase family.</text>
</comment>
<dbReference type="InterPro" id="IPR013215">
    <property type="entry name" value="Cbl-indep_Met_Synth_N"/>
</dbReference>
<evidence type="ECO:0000313" key="18">
    <source>
        <dbReference type="Proteomes" id="UP000031524"/>
    </source>
</evidence>
<dbReference type="OrthoDB" id="244285at2"/>
<evidence type="ECO:0000313" key="17">
    <source>
        <dbReference type="EMBL" id="AJE31881.1"/>
    </source>
</evidence>
<evidence type="ECO:0000256" key="5">
    <source>
        <dbReference type="ARBA" id="ARBA00022603"/>
    </source>
</evidence>
<evidence type="ECO:0000256" key="2">
    <source>
        <dbReference type="ARBA" id="ARBA00004681"/>
    </source>
</evidence>